<name>A0AAD7NQR2_9AGAR</name>
<dbReference type="Pfam" id="PF20411">
    <property type="entry name" value="DUF6697"/>
    <property type="match status" value="1"/>
</dbReference>
<comment type="caution">
    <text evidence="3">The sequence shown here is derived from an EMBL/GenBank/DDBJ whole genome shotgun (WGS) entry which is preliminary data.</text>
</comment>
<gene>
    <name evidence="3" type="ORF">B0H16DRAFT_1770984</name>
</gene>
<keyword evidence="4" id="KW-1185">Reference proteome</keyword>
<proteinExistence type="predicted"/>
<sequence>MSNPPGILLTSDLTPEVVEFWGFKYKEAKQELETLKRSGAYDNVPTYGELKRHNELLQTEAITNTKRLEAKEKFIQEIVASNRNEYRATQQRLDACNAEKRDLLLQIGRLNTERVSLHHQIQVCYSQAASLAAEADRQRMAAVAELFNPGNSFLDESFTPTSFMFSSLQQLIASLPRDTSNDWQLYFMPRPPNSIPLRVQEVGKPGYWFYPFNLSPMDAPFELVVEIECNKWLYFGRYTSCTLPSYEMRLSEWMALDEQTKLIFCSRVASQNSKLPIQPGSYTTPIDIRQRYESGQWNVPCYSLQCVGYDMELYEALQSTALRCERDVSTISRSQSLGKRRRTETPSICGLGEDQPTKSKTARIEGTAVGDLDKGE</sequence>
<dbReference type="EMBL" id="JARKIB010000015">
    <property type="protein sequence ID" value="KAJ7771488.1"/>
    <property type="molecule type" value="Genomic_DNA"/>
</dbReference>
<dbReference type="InterPro" id="IPR046520">
    <property type="entry name" value="DUF6697"/>
</dbReference>
<dbReference type="Proteomes" id="UP001215598">
    <property type="component" value="Unassembled WGS sequence"/>
</dbReference>
<organism evidence="3 4">
    <name type="scientific">Mycena metata</name>
    <dbReference type="NCBI Taxonomy" id="1033252"/>
    <lineage>
        <taxon>Eukaryota</taxon>
        <taxon>Fungi</taxon>
        <taxon>Dikarya</taxon>
        <taxon>Basidiomycota</taxon>
        <taxon>Agaricomycotina</taxon>
        <taxon>Agaricomycetes</taxon>
        <taxon>Agaricomycetidae</taxon>
        <taxon>Agaricales</taxon>
        <taxon>Marasmiineae</taxon>
        <taxon>Mycenaceae</taxon>
        <taxon>Mycena</taxon>
    </lineage>
</organism>
<reference evidence="3" key="1">
    <citation type="submission" date="2023-03" db="EMBL/GenBank/DDBJ databases">
        <title>Massive genome expansion in bonnet fungi (Mycena s.s.) driven by repeated elements and novel gene families across ecological guilds.</title>
        <authorList>
            <consortium name="Lawrence Berkeley National Laboratory"/>
            <person name="Harder C.B."/>
            <person name="Miyauchi S."/>
            <person name="Viragh M."/>
            <person name="Kuo A."/>
            <person name="Thoen E."/>
            <person name="Andreopoulos B."/>
            <person name="Lu D."/>
            <person name="Skrede I."/>
            <person name="Drula E."/>
            <person name="Henrissat B."/>
            <person name="Morin E."/>
            <person name="Kohler A."/>
            <person name="Barry K."/>
            <person name="LaButti K."/>
            <person name="Morin E."/>
            <person name="Salamov A."/>
            <person name="Lipzen A."/>
            <person name="Mereny Z."/>
            <person name="Hegedus B."/>
            <person name="Baldrian P."/>
            <person name="Stursova M."/>
            <person name="Weitz H."/>
            <person name="Taylor A."/>
            <person name="Grigoriev I.V."/>
            <person name="Nagy L.G."/>
            <person name="Martin F."/>
            <person name="Kauserud H."/>
        </authorList>
    </citation>
    <scope>NUCLEOTIDE SEQUENCE</scope>
    <source>
        <strain evidence="3">CBHHK182m</strain>
    </source>
</reference>
<evidence type="ECO:0000313" key="4">
    <source>
        <dbReference type="Proteomes" id="UP001215598"/>
    </source>
</evidence>
<dbReference type="AlphaFoldDB" id="A0AAD7NQR2"/>
<accession>A0AAD7NQR2</accession>
<evidence type="ECO:0000259" key="2">
    <source>
        <dbReference type="Pfam" id="PF20411"/>
    </source>
</evidence>
<evidence type="ECO:0000313" key="3">
    <source>
        <dbReference type="EMBL" id="KAJ7771488.1"/>
    </source>
</evidence>
<feature type="domain" description="DUF6697" evidence="2">
    <location>
        <begin position="167"/>
        <end position="318"/>
    </location>
</feature>
<protein>
    <recommendedName>
        <fullName evidence="2">DUF6697 domain-containing protein</fullName>
    </recommendedName>
</protein>
<feature type="region of interest" description="Disordered" evidence="1">
    <location>
        <begin position="335"/>
        <end position="376"/>
    </location>
</feature>
<evidence type="ECO:0000256" key="1">
    <source>
        <dbReference type="SAM" id="MobiDB-lite"/>
    </source>
</evidence>